<organism evidence="1">
    <name type="scientific">marine sediment metagenome</name>
    <dbReference type="NCBI Taxonomy" id="412755"/>
    <lineage>
        <taxon>unclassified sequences</taxon>
        <taxon>metagenomes</taxon>
        <taxon>ecological metagenomes</taxon>
    </lineage>
</organism>
<reference evidence="1" key="1">
    <citation type="journal article" date="2015" name="Nature">
        <title>Complex archaea that bridge the gap between prokaryotes and eukaryotes.</title>
        <authorList>
            <person name="Spang A."/>
            <person name="Saw J.H."/>
            <person name="Jorgensen S.L."/>
            <person name="Zaremba-Niedzwiedzka K."/>
            <person name="Martijn J."/>
            <person name="Lind A.E."/>
            <person name="van Eijk R."/>
            <person name="Schleper C."/>
            <person name="Guy L."/>
            <person name="Ettema T.J."/>
        </authorList>
    </citation>
    <scope>NUCLEOTIDE SEQUENCE</scope>
</reference>
<dbReference type="EMBL" id="LAZR01061110">
    <property type="protein sequence ID" value="KKK64245.1"/>
    <property type="molecule type" value="Genomic_DNA"/>
</dbReference>
<gene>
    <name evidence="1" type="ORF">LCGC14_2986150</name>
</gene>
<name>A0A0F8XSS7_9ZZZZ</name>
<accession>A0A0F8XSS7</accession>
<feature type="non-terminal residue" evidence="1">
    <location>
        <position position="56"/>
    </location>
</feature>
<sequence>MTDILQMTPLQITWFLLWDRHYGWRIQERIKSGGELDYDFCKDIEQRAKAEYRELT</sequence>
<protein>
    <submittedName>
        <fullName evidence="1">Uncharacterized protein</fullName>
    </submittedName>
</protein>
<proteinExistence type="predicted"/>
<comment type="caution">
    <text evidence="1">The sequence shown here is derived from an EMBL/GenBank/DDBJ whole genome shotgun (WGS) entry which is preliminary data.</text>
</comment>
<dbReference type="AlphaFoldDB" id="A0A0F8XSS7"/>
<evidence type="ECO:0000313" key="1">
    <source>
        <dbReference type="EMBL" id="KKK64245.1"/>
    </source>
</evidence>